<dbReference type="HOGENOM" id="CLU_059260_0_1_1"/>
<evidence type="ECO:0000313" key="20">
    <source>
        <dbReference type="Proteomes" id="UP000030651"/>
    </source>
</evidence>
<evidence type="ECO:0000256" key="15">
    <source>
        <dbReference type="ARBA" id="ARBA00051495"/>
    </source>
</evidence>
<comment type="function">
    <text evidence="16">Catalyzes the last of the four reactions of the long-chain fatty acids elongation cycle. This endoplasmic reticulum-bound enzymatic process, allows the addition of 2 carbons to the chain of long- and very long-chain fatty acids/VLCFAs per cycle. This enzyme reduces the trans-2,3-enoyl-CoA fatty acid intermediate to an acyl-CoA that can be further elongated by entering a new cycle of elongation. Thereby, it participates in the production of VLCFAs of different chain lengths that are involved in multiple biological processes as precursors of membrane lipids and lipid mediators.</text>
</comment>
<keyword evidence="9" id="KW-0521">NADP</keyword>
<feature type="transmembrane region" description="Helical" evidence="17">
    <location>
        <begin position="260"/>
        <end position="287"/>
    </location>
</feature>
<comment type="subcellular location">
    <subcellularLocation>
        <location evidence="1">Endoplasmic reticulum membrane</location>
        <topology evidence="1">Multi-pass membrane protein</topology>
    </subcellularLocation>
</comment>
<sequence>MAGLTIKLAQRSPKQPVKRLPASIDLSATATVEDAKAAIAKKVGLSDHNRVGLFDPATKKTLKDRKAVLSTLSYSELLVKDLGPQLGWRTVFVIEYLGPLLFHPLFLAVRGYLYPAVYPYLKDHVPEPNAFDGPLSWNQKLTFACIIAHFLKREYETVFVHKFSASTMPVWNVFRNSFFYWAVAGVQAGLEVYAPFSWTAKADNPAIDALGLALFLFGEIANLRVHAYLSTLRSPGGTERQIPHGHGFEIVTCPNYMFEVIAWIGMILVSRSPSVAFFITIGSMYMFSWGKGKERAYRKEFGDKYKNKRFVMLPGLL</sequence>
<evidence type="ECO:0000256" key="4">
    <source>
        <dbReference type="ARBA" id="ARBA00012530"/>
    </source>
</evidence>
<organism evidence="19 20">
    <name type="scientific">Pestalotiopsis fici (strain W106-1 / CGMCC3.15140)</name>
    <dbReference type="NCBI Taxonomy" id="1229662"/>
    <lineage>
        <taxon>Eukaryota</taxon>
        <taxon>Fungi</taxon>
        <taxon>Dikarya</taxon>
        <taxon>Ascomycota</taxon>
        <taxon>Pezizomycotina</taxon>
        <taxon>Sordariomycetes</taxon>
        <taxon>Xylariomycetidae</taxon>
        <taxon>Amphisphaeriales</taxon>
        <taxon>Sporocadaceae</taxon>
        <taxon>Pestalotiopsis</taxon>
    </lineage>
</organism>
<keyword evidence="10 17" id="KW-1133">Transmembrane helix</keyword>
<evidence type="ECO:0000256" key="9">
    <source>
        <dbReference type="ARBA" id="ARBA00022857"/>
    </source>
</evidence>
<dbReference type="Proteomes" id="UP000030651">
    <property type="component" value="Unassembled WGS sequence"/>
</dbReference>
<keyword evidence="6 17" id="KW-0812">Transmembrane</keyword>
<proteinExistence type="inferred from homology"/>
<evidence type="ECO:0000256" key="14">
    <source>
        <dbReference type="ARBA" id="ARBA00023160"/>
    </source>
</evidence>
<dbReference type="PANTHER" id="PTHR10556">
    <property type="entry name" value="3-OXO-5-ALPHA-STEROID 4-DEHYDROGENASE"/>
    <property type="match status" value="1"/>
</dbReference>
<dbReference type="FunFam" id="1.20.120.1630:FF:000010">
    <property type="entry name" value="Steroid alpha reductase family protein"/>
    <property type="match status" value="1"/>
</dbReference>
<dbReference type="KEGG" id="pfy:PFICI_08759"/>
<dbReference type="EMBL" id="KI912114">
    <property type="protein sequence ID" value="ETS78906.1"/>
    <property type="molecule type" value="Genomic_DNA"/>
</dbReference>
<evidence type="ECO:0000256" key="6">
    <source>
        <dbReference type="ARBA" id="ARBA00022692"/>
    </source>
</evidence>
<dbReference type="OMA" id="ATMPIFN"/>
<evidence type="ECO:0000256" key="13">
    <source>
        <dbReference type="ARBA" id="ARBA00023136"/>
    </source>
</evidence>
<dbReference type="AlphaFoldDB" id="W3X167"/>
<evidence type="ECO:0000256" key="8">
    <source>
        <dbReference type="ARBA" id="ARBA00022832"/>
    </source>
</evidence>
<name>W3X167_PESFW</name>
<protein>
    <recommendedName>
        <fullName evidence="4">very-long-chain enoyl-CoA reductase</fullName>
        <ecNumber evidence="4">1.3.1.93</ecNumber>
    </recommendedName>
</protein>
<evidence type="ECO:0000313" key="19">
    <source>
        <dbReference type="EMBL" id="ETS78906.1"/>
    </source>
</evidence>
<feature type="domain" description="3-oxo-5-alpha-steroid 4-dehydrogenase C-terminal" evidence="18">
    <location>
        <begin position="167"/>
        <end position="316"/>
    </location>
</feature>
<keyword evidence="8" id="KW-0276">Fatty acid metabolism</keyword>
<dbReference type="FunCoup" id="W3X167">
    <property type="interactions" value="439"/>
</dbReference>
<gene>
    <name evidence="19" type="ORF">PFICI_08759</name>
</gene>
<keyword evidence="11" id="KW-0560">Oxidoreductase</keyword>
<dbReference type="InterPro" id="IPR001104">
    <property type="entry name" value="3-oxo-5_a-steroid_4-DH_C"/>
</dbReference>
<dbReference type="InParanoid" id="W3X167"/>
<evidence type="ECO:0000256" key="16">
    <source>
        <dbReference type="ARBA" id="ARBA00058640"/>
    </source>
</evidence>
<evidence type="ECO:0000256" key="5">
    <source>
        <dbReference type="ARBA" id="ARBA00022516"/>
    </source>
</evidence>
<evidence type="ECO:0000256" key="7">
    <source>
        <dbReference type="ARBA" id="ARBA00022824"/>
    </source>
</evidence>
<comment type="pathway">
    <text evidence="2">Lipid metabolism; fatty acid biosynthesis.</text>
</comment>
<keyword evidence="13 17" id="KW-0472">Membrane</keyword>
<evidence type="ECO:0000256" key="2">
    <source>
        <dbReference type="ARBA" id="ARBA00005194"/>
    </source>
</evidence>
<dbReference type="EC" id="1.3.1.93" evidence="4"/>
<dbReference type="PANTHER" id="PTHR10556:SF28">
    <property type="entry name" value="VERY-LONG-CHAIN ENOYL-COA REDUCTASE"/>
    <property type="match status" value="1"/>
</dbReference>
<dbReference type="STRING" id="1229662.W3X167"/>
<accession>W3X167</accession>
<dbReference type="GO" id="GO:0005789">
    <property type="term" value="C:endoplasmic reticulum membrane"/>
    <property type="evidence" value="ECO:0007669"/>
    <property type="project" value="UniProtKB-SubCell"/>
</dbReference>
<evidence type="ECO:0000256" key="12">
    <source>
        <dbReference type="ARBA" id="ARBA00023098"/>
    </source>
</evidence>
<dbReference type="GO" id="GO:0102758">
    <property type="term" value="F:very-long-chain enoyl-CoA reductase activity"/>
    <property type="evidence" value="ECO:0007669"/>
    <property type="project" value="UniProtKB-EC"/>
</dbReference>
<comment type="similarity">
    <text evidence="3">Belongs to the steroid 5-alpha reductase family.</text>
</comment>
<evidence type="ECO:0000256" key="3">
    <source>
        <dbReference type="ARBA" id="ARBA00007742"/>
    </source>
</evidence>
<evidence type="ECO:0000256" key="11">
    <source>
        <dbReference type="ARBA" id="ARBA00023002"/>
    </source>
</evidence>
<comment type="catalytic activity">
    <reaction evidence="15">
        <text>a very-long-chain 2,3-saturated fatty acyl-CoA + NADP(+) = a very-long-chain (2E)-enoyl-CoA + NADPH + H(+)</text>
        <dbReference type="Rhea" id="RHEA:14473"/>
        <dbReference type="ChEBI" id="CHEBI:15378"/>
        <dbReference type="ChEBI" id="CHEBI:57783"/>
        <dbReference type="ChEBI" id="CHEBI:58349"/>
        <dbReference type="ChEBI" id="CHEBI:83724"/>
        <dbReference type="ChEBI" id="CHEBI:83728"/>
        <dbReference type="EC" id="1.3.1.93"/>
    </reaction>
</comment>
<dbReference type="OrthoDB" id="540503at2759"/>
<dbReference type="InterPro" id="IPR039357">
    <property type="entry name" value="SRD5A/TECR"/>
</dbReference>
<evidence type="ECO:0000259" key="18">
    <source>
        <dbReference type="Pfam" id="PF02544"/>
    </source>
</evidence>
<dbReference type="Pfam" id="PF02544">
    <property type="entry name" value="Steroid_dh"/>
    <property type="match status" value="1"/>
</dbReference>
<keyword evidence="12" id="KW-0443">Lipid metabolism</keyword>
<keyword evidence="20" id="KW-1185">Reference proteome</keyword>
<dbReference type="GeneID" id="19273772"/>
<evidence type="ECO:0000256" key="10">
    <source>
        <dbReference type="ARBA" id="ARBA00022989"/>
    </source>
</evidence>
<dbReference type="Gene3D" id="1.20.120.1630">
    <property type="match status" value="1"/>
</dbReference>
<keyword evidence="7" id="KW-0256">Endoplasmic reticulum</keyword>
<dbReference type="eggNOG" id="KOG1639">
    <property type="taxonomic scope" value="Eukaryota"/>
</dbReference>
<dbReference type="PROSITE" id="PS50244">
    <property type="entry name" value="S5A_REDUCTASE"/>
    <property type="match status" value="1"/>
</dbReference>
<reference evidence="20" key="1">
    <citation type="journal article" date="2015" name="BMC Genomics">
        <title>Genomic and transcriptomic analysis of the endophytic fungus Pestalotiopsis fici reveals its lifestyle and high potential for synthesis of natural products.</title>
        <authorList>
            <person name="Wang X."/>
            <person name="Zhang X."/>
            <person name="Liu L."/>
            <person name="Xiang M."/>
            <person name="Wang W."/>
            <person name="Sun X."/>
            <person name="Che Y."/>
            <person name="Guo L."/>
            <person name="Liu G."/>
            <person name="Guo L."/>
            <person name="Wang C."/>
            <person name="Yin W.B."/>
            <person name="Stadler M."/>
            <person name="Zhang X."/>
            <person name="Liu X."/>
        </authorList>
    </citation>
    <scope>NUCLEOTIDE SEQUENCE [LARGE SCALE GENOMIC DNA]</scope>
    <source>
        <strain evidence="20">W106-1 / CGMCC3.15140</strain>
    </source>
</reference>
<dbReference type="GO" id="GO:0042761">
    <property type="term" value="P:very long-chain fatty acid biosynthetic process"/>
    <property type="evidence" value="ECO:0007669"/>
    <property type="project" value="TreeGrafter"/>
</dbReference>
<evidence type="ECO:0000256" key="1">
    <source>
        <dbReference type="ARBA" id="ARBA00004477"/>
    </source>
</evidence>
<dbReference type="RefSeq" id="XP_007835531.1">
    <property type="nucleotide sequence ID" value="XM_007837340.1"/>
</dbReference>
<keyword evidence="5" id="KW-0444">Lipid biosynthesis</keyword>
<evidence type="ECO:0000256" key="17">
    <source>
        <dbReference type="SAM" id="Phobius"/>
    </source>
</evidence>
<keyword evidence="14" id="KW-0275">Fatty acid biosynthesis</keyword>